<dbReference type="EMBL" id="MNUI01000049">
    <property type="protein sequence ID" value="OIN88932.1"/>
    <property type="molecule type" value="Genomic_DNA"/>
</dbReference>
<dbReference type="GO" id="GO:0097367">
    <property type="term" value="F:carbohydrate derivative binding"/>
    <property type="evidence" value="ECO:0007669"/>
    <property type="project" value="InterPro"/>
</dbReference>
<accession>A0A1J4RRK2</accession>
<dbReference type="GO" id="GO:0004347">
    <property type="term" value="F:glucose-6-phosphate isomerase activity"/>
    <property type="evidence" value="ECO:0007669"/>
    <property type="project" value="InterPro"/>
</dbReference>
<evidence type="ECO:0000256" key="3">
    <source>
        <dbReference type="SAM" id="Coils"/>
    </source>
</evidence>
<dbReference type="AlphaFoldDB" id="A0A1J4RRK2"/>
<comment type="similarity">
    <text evidence="1">Belongs to the PGI/PMI family.</text>
</comment>
<gene>
    <name evidence="5" type="ORF">AUJ59_02845</name>
</gene>
<dbReference type="InterPro" id="IPR001347">
    <property type="entry name" value="SIS_dom"/>
</dbReference>
<keyword evidence="2" id="KW-0413">Isomerase</keyword>
<reference evidence="5 6" key="1">
    <citation type="journal article" date="2016" name="Environ. Microbiol.">
        <title>Genomic resolution of a cold subsurface aquifer community provides metabolic insights for novel microbes adapted to high CO concentrations.</title>
        <authorList>
            <person name="Probst A.J."/>
            <person name="Castelle C.J."/>
            <person name="Singh A."/>
            <person name="Brown C.T."/>
            <person name="Anantharaman K."/>
            <person name="Sharon I."/>
            <person name="Hug L.A."/>
            <person name="Burstein D."/>
            <person name="Emerson J.B."/>
            <person name="Thomas B.C."/>
            <person name="Banfield J.F."/>
        </authorList>
    </citation>
    <scope>NUCLEOTIDE SEQUENCE [LARGE SCALE GENOMIC DNA]</scope>
    <source>
        <strain evidence="5">CG1_02_47_37</strain>
    </source>
</reference>
<feature type="domain" description="SIS" evidence="4">
    <location>
        <begin position="35"/>
        <end position="173"/>
    </location>
</feature>
<organism evidence="5 6">
    <name type="scientific">Candidatus Beckwithbacteria bacterium CG1_02_47_37</name>
    <dbReference type="NCBI Taxonomy" id="1805034"/>
    <lineage>
        <taxon>Bacteria</taxon>
        <taxon>Candidatus Beckwithiibacteriota</taxon>
    </lineage>
</organism>
<keyword evidence="3" id="KW-0175">Coiled coil</keyword>
<proteinExistence type="inferred from homology"/>
<comment type="caution">
    <text evidence="5">The sequence shown here is derived from an EMBL/GenBank/DDBJ whole genome shotgun (WGS) entry which is preliminary data.</text>
</comment>
<dbReference type="InterPro" id="IPR046348">
    <property type="entry name" value="SIS_dom_sf"/>
</dbReference>
<dbReference type="GO" id="GO:1901135">
    <property type="term" value="P:carbohydrate derivative metabolic process"/>
    <property type="evidence" value="ECO:0007669"/>
    <property type="project" value="InterPro"/>
</dbReference>
<dbReference type="InterPro" id="IPR019490">
    <property type="entry name" value="Glu6P/Mann6P_isomerase_C"/>
</dbReference>
<evidence type="ECO:0000313" key="6">
    <source>
        <dbReference type="Proteomes" id="UP000183144"/>
    </source>
</evidence>
<evidence type="ECO:0000313" key="5">
    <source>
        <dbReference type="EMBL" id="OIN88932.1"/>
    </source>
</evidence>
<dbReference type="STRING" id="1805034.AUJ59_02845"/>
<dbReference type="PROSITE" id="PS51464">
    <property type="entry name" value="SIS"/>
    <property type="match status" value="1"/>
</dbReference>
<feature type="coiled-coil region" evidence="3">
    <location>
        <begin position="181"/>
        <end position="208"/>
    </location>
</feature>
<dbReference type="Gene3D" id="3.40.50.10490">
    <property type="entry name" value="Glucose-6-phosphate isomerase like protein, domain 1"/>
    <property type="match status" value="2"/>
</dbReference>
<evidence type="ECO:0000256" key="2">
    <source>
        <dbReference type="ARBA" id="ARBA00023235"/>
    </source>
</evidence>
<sequence>MSIPTLLDSQNLYGSVEALGQQCQHAWEDCQKINLPDAYSHVNKILMTGMGGSGLGARIIESVYGDEIKSPLIRLNEYHLPGWVDRQTLVICSSFSGTTEETVANLNEAQQRGCPWLAIASGGELIELAKKFNRPYYQINPRFNPSKQPRMAVGYLVVSQLVLAAKIGLFRFSAGDLTSIKTALEQVLKANNRQVATAQNEAKQLAVKLKDRVVIFVAARHLIGSAHTIKNQMNENAKNFSAIFDLPELNHHLMEGLAHPAANAQNLFFVLLDSPLYEPRIRQRLKITETVIRKNQVDSYTLMAQGESEIAQAFGVIQFGSLVNFYLSQLYGLDPSPIPWVDYFKVQLGQSLGQWK</sequence>
<dbReference type="SUPFAM" id="SSF53697">
    <property type="entry name" value="SIS domain"/>
    <property type="match status" value="1"/>
</dbReference>
<dbReference type="GO" id="GO:0004476">
    <property type="term" value="F:mannose-6-phosphate isomerase activity"/>
    <property type="evidence" value="ECO:0007669"/>
    <property type="project" value="InterPro"/>
</dbReference>
<name>A0A1J4RRK2_9BACT</name>
<dbReference type="Pfam" id="PF10432">
    <property type="entry name" value="bact-PGI_C"/>
    <property type="match status" value="1"/>
</dbReference>
<dbReference type="GO" id="GO:0005975">
    <property type="term" value="P:carbohydrate metabolic process"/>
    <property type="evidence" value="ECO:0007669"/>
    <property type="project" value="InterPro"/>
</dbReference>
<evidence type="ECO:0000259" key="4">
    <source>
        <dbReference type="PROSITE" id="PS51464"/>
    </source>
</evidence>
<protein>
    <recommendedName>
        <fullName evidence="4">SIS domain-containing protein</fullName>
    </recommendedName>
</protein>
<dbReference type="Proteomes" id="UP000183144">
    <property type="component" value="Unassembled WGS sequence"/>
</dbReference>
<dbReference type="CDD" id="cd05637">
    <property type="entry name" value="SIS_PGI_PMI_2"/>
    <property type="match status" value="1"/>
</dbReference>
<evidence type="ECO:0000256" key="1">
    <source>
        <dbReference type="ARBA" id="ARBA00010523"/>
    </source>
</evidence>